<evidence type="ECO:0000313" key="3">
    <source>
        <dbReference type="EMBL" id="GFH74058.1"/>
    </source>
</evidence>
<organism evidence="3 4">
    <name type="scientific">Streptomyces diastaticus subsp. diastaticus</name>
    <dbReference type="NCBI Taxonomy" id="68040"/>
    <lineage>
        <taxon>Bacteria</taxon>
        <taxon>Bacillati</taxon>
        <taxon>Actinomycetota</taxon>
        <taxon>Actinomycetes</taxon>
        <taxon>Kitasatosporales</taxon>
        <taxon>Streptomycetaceae</taxon>
        <taxon>Streptomyces</taxon>
        <taxon>Streptomyces diastaticus group</taxon>
    </lineage>
</organism>
<dbReference type="RefSeq" id="WP_189501266.1">
    <property type="nucleotide sequence ID" value="NZ_BLLN01000005.1"/>
</dbReference>
<sequence length="63" mass="6657">MNLSDALGAMSAIAGVGSFVLQIRGDRRKRREADADRPDIHQGSGASTDTPPDEAVESSDNDE</sequence>
<keyword evidence="4" id="KW-1185">Reference proteome</keyword>
<evidence type="ECO:0000313" key="4">
    <source>
        <dbReference type="Proteomes" id="UP000472710"/>
    </source>
</evidence>
<protein>
    <submittedName>
        <fullName evidence="3">Uncharacterized protein</fullName>
    </submittedName>
</protein>
<dbReference type="Proteomes" id="UP000472710">
    <property type="component" value="Unassembled WGS sequence"/>
</dbReference>
<feature type="compositionally biased region" description="Acidic residues" evidence="1">
    <location>
        <begin position="51"/>
        <end position="63"/>
    </location>
</feature>
<accession>A0ABQ1CV42</accession>
<evidence type="ECO:0000256" key="1">
    <source>
        <dbReference type="SAM" id="MobiDB-lite"/>
    </source>
</evidence>
<feature type="transmembrane region" description="Helical" evidence="2">
    <location>
        <begin position="6"/>
        <end position="23"/>
    </location>
</feature>
<comment type="caution">
    <text evidence="3">The sequence shown here is derived from an EMBL/GenBank/DDBJ whole genome shotgun (WGS) entry which is preliminary data.</text>
</comment>
<proteinExistence type="predicted"/>
<keyword evidence="2" id="KW-1133">Transmembrane helix</keyword>
<keyword evidence="2" id="KW-0472">Membrane</keyword>
<reference evidence="3 4" key="1">
    <citation type="submission" date="2020-02" db="EMBL/GenBank/DDBJ databases">
        <title>Whole genome shotgun sequence of Streptomyces diastaticus subsp. diastaticus NBRC 13412.</title>
        <authorList>
            <person name="Ichikawa N."/>
            <person name="Komaki H."/>
            <person name="Tamura T."/>
        </authorList>
    </citation>
    <scope>NUCLEOTIDE SEQUENCE [LARGE SCALE GENOMIC DNA]</scope>
    <source>
        <strain evidence="3 4">NBRC 13412</strain>
    </source>
</reference>
<feature type="compositionally biased region" description="Basic and acidic residues" evidence="1">
    <location>
        <begin position="31"/>
        <end position="40"/>
    </location>
</feature>
<keyword evidence="2" id="KW-0812">Transmembrane</keyword>
<name>A0ABQ1CV42_STRDI</name>
<evidence type="ECO:0000256" key="2">
    <source>
        <dbReference type="SAM" id="Phobius"/>
    </source>
</evidence>
<dbReference type="GeneID" id="95073906"/>
<dbReference type="EMBL" id="BLLN01000005">
    <property type="protein sequence ID" value="GFH74058.1"/>
    <property type="molecule type" value="Genomic_DNA"/>
</dbReference>
<feature type="region of interest" description="Disordered" evidence="1">
    <location>
        <begin position="23"/>
        <end position="63"/>
    </location>
</feature>
<gene>
    <name evidence="3" type="ORF">Sdia_48260</name>
</gene>